<name>A0A9J5YE66_SOLCO</name>
<dbReference type="AlphaFoldDB" id="A0A9J5YE66"/>
<accession>A0A9J5YE66</accession>
<dbReference type="OrthoDB" id="696485at2759"/>
<comment type="caution">
    <text evidence="1">The sequence shown here is derived from an EMBL/GenBank/DDBJ whole genome shotgun (WGS) entry which is preliminary data.</text>
</comment>
<dbReference type="Proteomes" id="UP000824120">
    <property type="component" value="Chromosome 6"/>
</dbReference>
<sequence length="80" mass="9395">MTERDGGPWKATWRSMTPTKIPYALSVWYSMKQTTTSSSTASWESWTMPEYTVDLLSCWIRRGGSKSQKRWWKIVPACIW</sequence>
<gene>
    <name evidence="1" type="ORF">H5410_029767</name>
</gene>
<evidence type="ECO:0000313" key="2">
    <source>
        <dbReference type="Proteomes" id="UP000824120"/>
    </source>
</evidence>
<organism evidence="1 2">
    <name type="scientific">Solanum commersonii</name>
    <name type="common">Commerson's wild potato</name>
    <name type="synonym">Commerson's nightshade</name>
    <dbReference type="NCBI Taxonomy" id="4109"/>
    <lineage>
        <taxon>Eukaryota</taxon>
        <taxon>Viridiplantae</taxon>
        <taxon>Streptophyta</taxon>
        <taxon>Embryophyta</taxon>
        <taxon>Tracheophyta</taxon>
        <taxon>Spermatophyta</taxon>
        <taxon>Magnoliopsida</taxon>
        <taxon>eudicotyledons</taxon>
        <taxon>Gunneridae</taxon>
        <taxon>Pentapetalae</taxon>
        <taxon>asterids</taxon>
        <taxon>lamiids</taxon>
        <taxon>Solanales</taxon>
        <taxon>Solanaceae</taxon>
        <taxon>Solanoideae</taxon>
        <taxon>Solaneae</taxon>
        <taxon>Solanum</taxon>
    </lineage>
</organism>
<protein>
    <submittedName>
        <fullName evidence="1">Uncharacterized protein</fullName>
    </submittedName>
</protein>
<keyword evidence="2" id="KW-1185">Reference proteome</keyword>
<dbReference type="EMBL" id="JACXVP010000006">
    <property type="protein sequence ID" value="KAG5598397.1"/>
    <property type="molecule type" value="Genomic_DNA"/>
</dbReference>
<evidence type="ECO:0000313" key="1">
    <source>
        <dbReference type="EMBL" id="KAG5598397.1"/>
    </source>
</evidence>
<reference evidence="1 2" key="1">
    <citation type="submission" date="2020-09" db="EMBL/GenBank/DDBJ databases">
        <title>De no assembly of potato wild relative species, Solanum commersonii.</title>
        <authorList>
            <person name="Cho K."/>
        </authorList>
    </citation>
    <scope>NUCLEOTIDE SEQUENCE [LARGE SCALE GENOMIC DNA]</scope>
    <source>
        <strain evidence="1">LZ3.2</strain>
        <tissue evidence="1">Leaf</tissue>
    </source>
</reference>
<proteinExistence type="predicted"/>